<dbReference type="OrthoDB" id="2157530at2759"/>
<evidence type="ECO:0000313" key="3">
    <source>
        <dbReference type="Proteomes" id="UP000530670"/>
    </source>
</evidence>
<dbReference type="PANTHER" id="PTHR24148:SF64">
    <property type="entry name" value="HETEROKARYON INCOMPATIBILITY DOMAIN-CONTAINING PROTEIN"/>
    <property type="match status" value="1"/>
</dbReference>
<dbReference type="Pfam" id="PF26639">
    <property type="entry name" value="Het-6_barrel"/>
    <property type="match status" value="1"/>
</dbReference>
<dbReference type="RefSeq" id="XP_037205887.1">
    <property type="nucleotide sequence ID" value="XM_037353605.1"/>
</dbReference>
<keyword evidence="3" id="KW-1185">Reference proteome</keyword>
<name>A0A8H5RI49_9HYPO</name>
<evidence type="ECO:0000313" key="2">
    <source>
        <dbReference type="EMBL" id="KAF5633789.1"/>
    </source>
</evidence>
<dbReference type="EMBL" id="JAAQRI010000138">
    <property type="protein sequence ID" value="KAF5633789.1"/>
    <property type="molecule type" value="Genomic_DNA"/>
</dbReference>
<proteinExistence type="predicted"/>
<feature type="domain" description="Heterokaryon incompatibility" evidence="1">
    <location>
        <begin position="46"/>
        <end position="197"/>
    </location>
</feature>
<dbReference type="Pfam" id="PF06985">
    <property type="entry name" value="HET"/>
    <property type="match status" value="1"/>
</dbReference>
<dbReference type="InterPro" id="IPR010730">
    <property type="entry name" value="HET"/>
</dbReference>
<gene>
    <name evidence="2" type="ORF">FTJAE_6940</name>
</gene>
<comment type="caution">
    <text evidence="2">The sequence shown here is derived from an EMBL/GenBank/DDBJ whole genome shotgun (WGS) entry which is preliminary data.</text>
</comment>
<organism evidence="2 3">
    <name type="scientific">Fusarium tjaetaba</name>
    <dbReference type="NCBI Taxonomy" id="1567544"/>
    <lineage>
        <taxon>Eukaryota</taxon>
        <taxon>Fungi</taxon>
        <taxon>Dikarya</taxon>
        <taxon>Ascomycota</taxon>
        <taxon>Pezizomycotina</taxon>
        <taxon>Sordariomycetes</taxon>
        <taxon>Hypocreomycetidae</taxon>
        <taxon>Hypocreales</taxon>
        <taxon>Nectriaceae</taxon>
        <taxon>Fusarium</taxon>
        <taxon>Fusarium fujikuroi species complex</taxon>
    </lineage>
</organism>
<reference evidence="2 3" key="1">
    <citation type="submission" date="2020-05" db="EMBL/GenBank/DDBJ databases">
        <title>Identification and distribution of gene clusters putatively required for synthesis of sphingolipid metabolism inhibitors in phylogenetically diverse species of the filamentous fungus Fusarium.</title>
        <authorList>
            <person name="Kim H.-S."/>
            <person name="Busman M."/>
            <person name="Brown D.W."/>
            <person name="Divon H."/>
            <person name="Uhlig S."/>
            <person name="Proctor R.H."/>
        </authorList>
    </citation>
    <scope>NUCLEOTIDE SEQUENCE [LARGE SCALE GENOMIC DNA]</scope>
    <source>
        <strain evidence="2 3">NRRL 66243</strain>
    </source>
</reference>
<evidence type="ECO:0000259" key="1">
    <source>
        <dbReference type="Pfam" id="PF06985"/>
    </source>
</evidence>
<dbReference type="Proteomes" id="UP000530670">
    <property type="component" value="Unassembled WGS sequence"/>
</dbReference>
<sequence length="642" mass="72504">MVLLKAHHISIAQGDSIRIFTLDPGRHGDELCGTLHTHPIKATPQYEALSYVWGPPDRIKAIKCNGQDLNITDGLDTALRRLRLPGEPRHIWIDQICIDQDSIAERSEQVSIMRHIYSNAELVNAWLGPADPDAAASAAGIISTLANPKPLLYDKDVFPEDHELLELGLPTRDSPAWDALNAMLRAPYFSRVWIIQEVAVASDFALLWGDITISKRDFINFRLAALYYKLSDVDVEKGSPGVLWNPVALLYMGHYKVGEDSLLHLVSSTSSSTATDVRDKIFALIGLAGDRAYDIVPDYSRSETEVFSDFARSVVVAEDNLNILDHSYVEDPEDLERHPLWAPRWHYDDDSHKHYLLNYHFTASRDVPMVLVPSRNEKVLSLRGIQADSVRDMCDRGTDIRQDIPAVVDMITHNKEVFNKRYGLNIIRTILLTLMAGHESSGPMINHVTTRPTDDGYINNFISFALQFMIHSHISQDGREPEQRRYLELVRLAAKAISLPVEPCWTSPEDFEFLKRMLDTLYSHDPSVVAADLDMLSRIDFDFVMGPQRFEELIEASHDSKIFLTGTGYIGFGPRCMRPGDVVCVLFGGGTPYVIRPTTADKYLFLGAAYVHELMDGEAIDAWEKDKRSENQEIQEKLFKLL</sequence>
<dbReference type="AlphaFoldDB" id="A0A8H5RI49"/>
<dbReference type="InterPro" id="IPR052895">
    <property type="entry name" value="HetReg/Transcr_Mod"/>
</dbReference>
<accession>A0A8H5RI49</accession>
<protein>
    <submittedName>
        <fullName evidence="2">Heterokaryon incompatibility 6 OR allele</fullName>
    </submittedName>
</protein>
<dbReference type="GeneID" id="59305875"/>
<dbReference type="PANTHER" id="PTHR24148">
    <property type="entry name" value="ANKYRIN REPEAT DOMAIN-CONTAINING PROTEIN 39 HOMOLOG-RELATED"/>
    <property type="match status" value="1"/>
</dbReference>